<dbReference type="SUPFAM" id="SSF53850">
    <property type="entry name" value="Periplasmic binding protein-like II"/>
    <property type="match status" value="1"/>
</dbReference>
<dbReference type="PANTHER" id="PTHR35936:SF17">
    <property type="entry name" value="ARGININE-BINDING EXTRACELLULAR PROTEIN ARTP"/>
    <property type="match status" value="1"/>
</dbReference>
<sequence length="280" mass="29699">MKLLHTVLLSAAMLASVSAAKAQQAIVAAADVGYPPFAVSGDDGKFKGIDIDIAAALSKEMGVEIKVIDQPWAATIPGLIAKKFNMILAPATITAERAQNILFAEGYGDATYGFLLNAKGGDVKSLDDLKGKVVATNKGNLFDRWISAEAPKYNITVQRFDKHSDAAAAVASGQADAAVMYSASAGWLAKENPVFKPSTFYVDRKEYFGYAFHLDDAATRNKVDAALECLKAKGVVSQIFENWTGVKPIKGGMTETVVPGYGPEGMPNYDATPHAANCKA</sequence>
<protein>
    <submittedName>
        <fullName evidence="4">Amino acid ABC transporter substrate-binding protein</fullName>
    </submittedName>
</protein>
<dbReference type="Proteomes" id="UP000596427">
    <property type="component" value="Chromosome"/>
</dbReference>
<proteinExistence type="predicted"/>
<evidence type="ECO:0000313" key="5">
    <source>
        <dbReference type="Proteomes" id="UP000596427"/>
    </source>
</evidence>
<dbReference type="Gene3D" id="3.40.190.10">
    <property type="entry name" value="Periplasmic binding protein-like II"/>
    <property type="match status" value="2"/>
</dbReference>
<dbReference type="SMART" id="SM00062">
    <property type="entry name" value="PBPb"/>
    <property type="match status" value="1"/>
</dbReference>
<keyword evidence="1 2" id="KW-0732">Signal</keyword>
<dbReference type="InterPro" id="IPR001638">
    <property type="entry name" value="Solute-binding_3/MltF_N"/>
</dbReference>
<evidence type="ECO:0000313" key="4">
    <source>
        <dbReference type="EMBL" id="QRG04661.1"/>
    </source>
</evidence>
<organism evidence="4 5">
    <name type="scientific">Xanthobacter dioxanivorans</name>
    <dbReference type="NCBI Taxonomy" id="2528964"/>
    <lineage>
        <taxon>Bacteria</taxon>
        <taxon>Pseudomonadati</taxon>
        <taxon>Pseudomonadota</taxon>
        <taxon>Alphaproteobacteria</taxon>
        <taxon>Hyphomicrobiales</taxon>
        <taxon>Xanthobacteraceae</taxon>
        <taxon>Xanthobacter</taxon>
    </lineage>
</organism>
<dbReference type="AlphaFoldDB" id="A0A974SFV1"/>
<feature type="domain" description="Solute-binding protein family 3/N-terminal" evidence="3">
    <location>
        <begin position="25"/>
        <end position="247"/>
    </location>
</feature>
<feature type="signal peptide" evidence="2">
    <location>
        <begin position="1"/>
        <end position="22"/>
    </location>
</feature>
<dbReference type="PANTHER" id="PTHR35936">
    <property type="entry name" value="MEMBRANE-BOUND LYTIC MUREIN TRANSGLYCOSYLASE F"/>
    <property type="match status" value="1"/>
</dbReference>
<accession>A0A974SFV1</accession>
<gene>
    <name evidence="4" type="ORF">EZH22_15915</name>
</gene>
<dbReference type="CDD" id="cd13530">
    <property type="entry name" value="PBP2_peptides_like"/>
    <property type="match status" value="1"/>
</dbReference>
<dbReference type="KEGG" id="xdi:EZH22_15915"/>
<feature type="chain" id="PRO_5037401216" evidence="2">
    <location>
        <begin position="23"/>
        <end position="280"/>
    </location>
</feature>
<dbReference type="EMBL" id="CP063362">
    <property type="protein sequence ID" value="QRG04661.1"/>
    <property type="molecule type" value="Genomic_DNA"/>
</dbReference>
<keyword evidence="5" id="KW-1185">Reference proteome</keyword>
<name>A0A974SFV1_9HYPH</name>
<dbReference type="RefSeq" id="WP_203191538.1">
    <property type="nucleotide sequence ID" value="NZ_CP063362.1"/>
</dbReference>
<reference evidence="4 5" key="1">
    <citation type="submission" date="2020-10" db="EMBL/GenBank/DDBJ databases">
        <title>Degradation of 1,4-Dioxane by Xanthobacter sp. YN2, via a Novel Group-2 Soluble Di-Iron Monooxygenase.</title>
        <authorList>
            <person name="Ma F."/>
            <person name="Wang Y."/>
            <person name="Yang J."/>
            <person name="Guo H."/>
            <person name="Su D."/>
            <person name="Yu L."/>
        </authorList>
    </citation>
    <scope>NUCLEOTIDE SEQUENCE [LARGE SCALE GENOMIC DNA]</scope>
    <source>
        <strain evidence="4 5">YN2</strain>
    </source>
</reference>
<evidence type="ECO:0000259" key="3">
    <source>
        <dbReference type="SMART" id="SM00062"/>
    </source>
</evidence>
<dbReference type="Pfam" id="PF00497">
    <property type="entry name" value="SBP_bac_3"/>
    <property type="match status" value="1"/>
</dbReference>
<evidence type="ECO:0000256" key="1">
    <source>
        <dbReference type="ARBA" id="ARBA00022729"/>
    </source>
</evidence>
<evidence type="ECO:0000256" key="2">
    <source>
        <dbReference type="SAM" id="SignalP"/>
    </source>
</evidence>